<evidence type="ECO:0000313" key="1">
    <source>
        <dbReference type="EMBL" id="WWD15982.1"/>
    </source>
</evidence>
<sequence length="264" mass="29308">MSSSQAPTQASSSGGSDIASTSSLLVAMWVDDSKELDKVNFKYRTAPGSCSSLEQAPHKYKAAFDLKSREFFSTYSERKRNLPKSDEKQSHVVASIHERVIASGTVNTHTEPKLVTHQTLRDMESINHRVLPKEKRRRGALVLGTSNTGTYFESVNDWRLYVKYLEDDETEEEMKARLQDGRTLLKRYAAAGGRFKRPGLARSLTEQSFPRWSVVSIPRNDDRFQNLLPYLTAPLDLDAGPITDADSATGQATTDNATGSATSI</sequence>
<dbReference type="Proteomes" id="UP000322225">
    <property type="component" value="Chromosome 1"/>
</dbReference>
<dbReference type="EMBL" id="CP144051">
    <property type="protein sequence ID" value="WWD15982.1"/>
    <property type="molecule type" value="Genomic_DNA"/>
</dbReference>
<name>A0A5M6C4U3_9TREE</name>
<dbReference type="RefSeq" id="XP_031862739.1">
    <property type="nucleotide sequence ID" value="XM_032002932.1"/>
</dbReference>
<reference evidence="1" key="2">
    <citation type="submission" date="2024-01" db="EMBL/GenBank/DDBJ databases">
        <title>Comparative genomics of Cryptococcus and Kwoniella reveals pathogenesis evolution and contrasting modes of karyotype evolution via chromosome fusion or intercentromeric recombination.</title>
        <authorList>
            <person name="Coelho M.A."/>
            <person name="David-Palma M."/>
            <person name="Shea T."/>
            <person name="Bowers K."/>
            <person name="McGinley-Smith S."/>
            <person name="Mohammad A.W."/>
            <person name="Gnirke A."/>
            <person name="Yurkov A.M."/>
            <person name="Nowrousian M."/>
            <person name="Sun S."/>
            <person name="Cuomo C.A."/>
            <person name="Heitman J."/>
        </authorList>
    </citation>
    <scope>NUCLEOTIDE SEQUENCE</scope>
    <source>
        <strain evidence="1">CBS 12478</strain>
    </source>
</reference>
<dbReference type="KEGG" id="ksn:43587051"/>
<evidence type="ECO:0000313" key="2">
    <source>
        <dbReference type="Proteomes" id="UP000322225"/>
    </source>
</evidence>
<keyword evidence="2" id="KW-1185">Reference proteome</keyword>
<dbReference type="AlphaFoldDB" id="A0A5M6C4U3"/>
<reference evidence="1" key="1">
    <citation type="submission" date="2017-08" db="EMBL/GenBank/DDBJ databases">
        <authorList>
            <person name="Cuomo C."/>
            <person name="Billmyre B."/>
            <person name="Heitman J."/>
        </authorList>
    </citation>
    <scope>NUCLEOTIDE SEQUENCE</scope>
    <source>
        <strain evidence="1">CBS 12478</strain>
    </source>
</reference>
<protein>
    <submittedName>
        <fullName evidence="1">Uncharacterized protein</fullName>
    </submittedName>
</protein>
<gene>
    <name evidence="1" type="ORF">CI109_100406</name>
</gene>
<organism evidence="1 2">
    <name type="scientific">Kwoniella shandongensis</name>
    <dbReference type="NCBI Taxonomy" id="1734106"/>
    <lineage>
        <taxon>Eukaryota</taxon>
        <taxon>Fungi</taxon>
        <taxon>Dikarya</taxon>
        <taxon>Basidiomycota</taxon>
        <taxon>Agaricomycotina</taxon>
        <taxon>Tremellomycetes</taxon>
        <taxon>Tremellales</taxon>
        <taxon>Cryptococcaceae</taxon>
        <taxon>Kwoniella</taxon>
    </lineage>
</organism>
<proteinExistence type="predicted"/>
<dbReference type="GeneID" id="43587051"/>
<accession>A0A5M6C4U3</accession>